<dbReference type="GO" id="GO:0019898">
    <property type="term" value="C:extrinsic component of membrane"/>
    <property type="evidence" value="ECO:0007669"/>
    <property type="project" value="InterPro"/>
</dbReference>
<dbReference type="InterPro" id="IPR058625">
    <property type="entry name" value="MdtA-like_BSH"/>
</dbReference>
<feature type="domain" description="Multidrug resistance protein MdtA-like barrel-sandwich hybrid" evidence="7">
    <location>
        <begin position="47"/>
        <end position="243"/>
    </location>
</feature>
<protein>
    <submittedName>
        <fullName evidence="9">Membrane fusion protein, multidrug efflux system</fullName>
    </submittedName>
</protein>
<keyword evidence="2" id="KW-0812">Transmembrane</keyword>
<accession>A0A1G6I7D9</accession>
<feature type="domain" description="CusB-like beta-barrel" evidence="8">
    <location>
        <begin position="248"/>
        <end position="286"/>
    </location>
</feature>
<dbReference type="RefSeq" id="WP_092127586.1">
    <property type="nucleotide sequence ID" value="NZ_FMYU01000001.1"/>
</dbReference>
<proteinExistence type="predicted"/>
<keyword evidence="3" id="KW-1133">Transmembrane helix</keyword>
<dbReference type="Gene3D" id="2.40.50.100">
    <property type="match status" value="1"/>
</dbReference>
<evidence type="ECO:0000259" key="7">
    <source>
        <dbReference type="Pfam" id="PF25917"/>
    </source>
</evidence>
<dbReference type="PANTHER" id="PTHR30386">
    <property type="entry name" value="MEMBRANE FUSION SUBUNIT OF EMRAB-TOLC MULTIDRUG EFFLUX PUMP"/>
    <property type="match status" value="1"/>
</dbReference>
<evidence type="ECO:0000256" key="4">
    <source>
        <dbReference type="ARBA" id="ARBA00023136"/>
    </source>
</evidence>
<dbReference type="Pfam" id="PF25954">
    <property type="entry name" value="Beta-barrel_RND_2"/>
    <property type="match status" value="1"/>
</dbReference>
<evidence type="ECO:0000313" key="9">
    <source>
        <dbReference type="EMBL" id="SDC02424.1"/>
    </source>
</evidence>
<dbReference type="GO" id="GO:1990961">
    <property type="term" value="P:xenobiotic detoxification by transmembrane export across the plasma membrane"/>
    <property type="evidence" value="ECO:0007669"/>
    <property type="project" value="InterPro"/>
</dbReference>
<evidence type="ECO:0000256" key="3">
    <source>
        <dbReference type="ARBA" id="ARBA00022989"/>
    </source>
</evidence>
<dbReference type="EMBL" id="FMYU01000001">
    <property type="protein sequence ID" value="SDC02424.1"/>
    <property type="molecule type" value="Genomic_DNA"/>
</dbReference>
<keyword evidence="10" id="KW-1185">Reference proteome</keyword>
<evidence type="ECO:0000256" key="5">
    <source>
        <dbReference type="SAM" id="Coils"/>
    </source>
</evidence>
<dbReference type="Gene3D" id="2.40.30.170">
    <property type="match status" value="1"/>
</dbReference>
<evidence type="ECO:0000256" key="2">
    <source>
        <dbReference type="ARBA" id="ARBA00022692"/>
    </source>
</evidence>
<dbReference type="SUPFAM" id="SSF111369">
    <property type="entry name" value="HlyD-like secretion proteins"/>
    <property type="match status" value="2"/>
</dbReference>
<name>A0A1G6I7D9_9BACT</name>
<gene>
    <name evidence="9" type="ORF">SAMN05660835_00236</name>
</gene>
<dbReference type="AlphaFoldDB" id="A0A1G6I7D9"/>
<dbReference type="GO" id="GO:1990195">
    <property type="term" value="C:macrolide transmembrane transporter complex"/>
    <property type="evidence" value="ECO:0007669"/>
    <property type="project" value="InterPro"/>
</dbReference>
<evidence type="ECO:0000313" key="10">
    <source>
        <dbReference type="Proteomes" id="UP000199411"/>
    </source>
</evidence>
<reference evidence="10" key="1">
    <citation type="submission" date="2016-10" db="EMBL/GenBank/DDBJ databases">
        <authorList>
            <person name="Varghese N."/>
            <person name="Submissions S."/>
        </authorList>
    </citation>
    <scope>NUCLEOTIDE SEQUENCE [LARGE SCALE GENOMIC DNA]</scope>
    <source>
        <strain evidence="10">DSM 8415</strain>
    </source>
</reference>
<keyword evidence="5" id="KW-0175">Coiled coil</keyword>
<feature type="coiled-coil region" evidence="5">
    <location>
        <begin position="101"/>
        <end position="135"/>
    </location>
</feature>
<feature type="coiled-coil region" evidence="5">
    <location>
        <begin position="174"/>
        <end position="201"/>
    </location>
</feature>
<organism evidence="9 10">
    <name type="scientific">Desulfurella multipotens</name>
    <dbReference type="NCBI Taxonomy" id="79269"/>
    <lineage>
        <taxon>Bacteria</taxon>
        <taxon>Pseudomonadati</taxon>
        <taxon>Campylobacterota</taxon>
        <taxon>Desulfurellia</taxon>
        <taxon>Desulfurellales</taxon>
        <taxon>Desulfurellaceae</taxon>
        <taxon>Desulfurella</taxon>
    </lineage>
</organism>
<evidence type="ECO:0000259" key="8">
    <source>
        <dbReference type="Pfam" id="PF25954"/>
    </source>
</evidence>
<evidence type="ECO:0000259" key="6">
    <source>
        <dbReference type="Pfam" id="PF25876"/>
    </source>
</evidence>
<dbReference type="Pfam" id="PF25917">
    <property type="entry name" value="BSH_RND"/>
    <property type="match status" value="1"/>
</dbReference>
<dbReference type="OrthoDB" id="9811754at2"/>
<dbReference type="Gene3D" id="6.10.140.1990">
    <property type="match status" value="1"/>
</dbReference>
<sequence>MTKKTKKFIQLLVILLILAGLAIYFIPKLIYDLNHVSTDDAYIDGTIVPISPQVAGKVIKVYVKRNQFVKKGQILFEIDPTDYIQQVKNAQNVYQSNVIQMENLKLSILEKQAAIQKAQQDLKASNAKLTYAQKQNMRYYNLLKEKVISPQEYDSVKMNYSVALADFNARLASIKQLEIEIADLKTQLLKQEHLIKQSKAQLDIASINLSRTKVIAPIDGYVTKRNVEIGQYAQVGLPLLNIVNLHHVWVVANFKETAIHNIHIGAKVAIKVDAYPGKTFYGYVESFQTGSGAVFSLLPPQNAVGNFIKIVQRIPVKINITTPYNPKTPLYPGLSVEPYVSIK</sequence>
<dbReference type="PANTHER" id="PTHR30386:SF26">
    <property type="entry name" value="TRANSPORT PROTEIN COMB"/>
    <property type="match status" value="1"/>
</dbReference>
<dbReference type="Pfam" id="PF25876">
    <property type="entry name" value="HH_MFP_RND"/>
    <property type="match status" value="1"/>
</dbReference>
<dbReference type="InterPro" id="IPR050739">
    <property type="entry name" value="MFP"/>
</dbReference>
<comment type="subcellular location">
    <subcellularLocation>
        <location evidence="1">Membrane</location>
        <topology evidence="1">Single-pass membrane protein</topology>
    </subcellularLocation>
</comment>
<keyword evidence="4" id="KW-0472">Membrane</keyword>
<feature type="domain" description="Multidrug resistance protein MdtA-like alpha-helical hairpin" evidence="6">
    <location>
        <begin position="116"/>
        <end position="180"/>
    </location>
</feature>
<dbReference type="InterPro" id="IPR030190">
    <property type="entry name" value="MacA_alpha-hairpin_sf"/>
</dbReference>
<dbReference type="InterPro" id="IPR058792">
    <property type="entry name" value="Beta-barrel_RND_2"/>
</dbReference>
<dbReference type="InterPro" id="IPR058624">
    <property type="entry name" value="MdtA-like_HH"/>
</dbReference>
<dbReference type="Proteomes" id="UP000199411">
    <property type="component" value="Unassembled WGS sequence"/>
</dbReference>
<evidence type="ECO:0000256" key="1">
    <source>
        <dbReference type="ARBA" id="ARBA00004167"/>
    </source>
</evidence>